<evidence type="ECO:0000313" key="3">
    <source>
        <dbReference type="Proteomes" id="UP000653305"/>
    </source>
</evidence>
<dbReference type="AlphaFoldDB" id="A0A830D3B5"/>
<sequence>MPTVLSVTMEIGSHRLSLEQQQCFRCHATMFLQIFAEGVDKDPVALAGITEVHFLLFNLTDKRTALTYIDAASKMHGVSKGVHEQIVNQRRVHSIIDKFAERGLRSLTVVRRVLTSIGNFCICSIAMGMVIEITEGTVSTWY</sequence>
<dbReference type="InterPro" id="IPR023299">
    <property type="entry name" value="ATPase_P-typ_cyto_dom_N"/>
</dbReference>
<evidence type="ECO:0000313" key="2">
    <source>
        <dbReference type="EMBL" id="GFQ06541.1"/>
    </source>
</evidence>
<dbReference type="SUPFAM" id="SSF81660">
    <property type="entry name" value="Metal cation-transporting ATPase, ATP-binding domain N"/>
    <property type="match status" value="1"/>
</dbReference>
<dbReference type="OrthoDB" id="1931203at2759"/>
<gene>
    <name evidence="2" type="ORF">PHJA_002798100</name>
</gene>
<accession>A0A830D3B5</accession>
<reference evidence="2" key="1">
    <citation type="submission" date="2020-07" db="EMBL/GenBank/DDBJ databases">
        <title>Ethylene signaling mediates host invasion by parasitic plants.</title>
        <authorList>
            <person name="Yoshida S."/>
        </authorList>
    </citation>
    <scope>NUCLEOTIDE SEQUENCE</scope>
    <source>
        <strain evidence="2">Okayama</strain>
    </source>
</reference>
<keyword evidence="1" id="KW-0460">Magnesium</keyword>
<dbReference type="EMBL" id="BMAC01001260">
    <property type="protein sequence ID" value="GFQ06541.1"/>
    <property type="molecule type" value="Genomic_DNA"/>
</dbReference>
<evidence type="ECO:0000256" key="1">
    <source>
        <dbReference type="ARBA" id="ARBA00022842"/>
    </source>
</evidence>
<proteinExistence type="predicted"/>
<comment type="caution">
    <text evidence="2">The sequence shown here is derived from an EMBL/GenBank/DDBJ whole genome shotgun (WGS) entry which is preliminary data.</text>
</comment>
<dbReference type="Proteomes" id="UP000653305">
    <property type="component" value="Unassembled WGS sequence"/>
</dbReference>
<dbReference type="GO" id="GO:0000166">
    <property type="term" value="F:nucleotide binding"/>
    <property type="evidence" value="ECO:0007669"/>
    <property type="project" value="InterPro"/>
</dbReference>
<name>A0A830D3B5_9LAMI</name>
<dbReference type="Gene3D" id="3.40.1110.10">
    <property type="entry name" value="Calcium-transporting ATPase, cytoplasmic domain N"/>
    <property type="match status" value="1"/>
</dbReference>
<dbReference type="PANTHER" id="PTHR42861">
    <property type="entry name" value="CALCIUM-TRANSPORTING ATPASE"/>
    <property type="match status" value="1"/>
</dbReference>
<organism evidence="2 3">
    <name type="scientific">Phtheirospermum japonicum</name>
    <dbReference type="NCBI Taxonomy" id="374723"/>
    <lineage>
        <taxon>Eukaryota</taxon>
        <taxon>Viridiplantae</taxon>
        <taxon>Streptophyta</taxon>
        <taxon>Embryophyta</taxon>
        <taxon>Tracheophyta</taxon>
        <taxon>Spermatophyta</taxon>
        <taxon>Magnoliopsida</taxon>
        <taxon>eudicotyledons</taxon>
        <taxon>Gunneridae</taxon>
        <taxon>Pentapetalae</taxon>
        <taxon>asterids</taxon>
        <taxon>lamiids</taxon>
        <taxon>Lamiales</taxon>
        <taxon>Orobanchaceae</taxon>
        <taxon>Orobanchaceae incertae sedis</taxon>
        <taxon>Phtheirospermum</taxon>
    </lineage>
</organism>
<keyword evidence="3" id="KW-1185">Reference proteome</keyword>
<protein>
    <submittedName>
        <fullName evidence="2">ATPase 11 plasma membrane-type</fullName>
    </submittedName>
</protein>